<dbReference type="PANTHER" id="PTHR41373:SF1">
    <property type="entry name" value="PHOSPHATIDYLGLYCEROL LYSYLTRANSFERASE C-TERMINAL DOMAIN-CONTAINING PROTEIN"/>
    <property type="match status" value="1"/>
</dbReference>
<dbReference type="PANTHER" id="PTHR41373">
    <property type="entry name" value="DUF2156 DOMAIN-CONTAINING PROTEIN"/>
    <property type="match status" value="1"/>
</dbReference>
<organism evidence="2 3">
    <name type="scientific">Variovorax ginsengisoli</name>
    <dbReference type="NCBI Taxonomy" id="363844"/>
    <lineage>
        <taxon>Bacteria</taxon>
        <taxon>Pseudomonadati</taxon>
        <taxon>Pseudomonadota</taxon>
        <taxon>Betaproteobacteria</taxon>
        <taxon>Burkholderiales</taxon>
        <taxon>Comamonadaceae</taxon>
        <taxon>Variovorax</taxon>
    </lineage>
</organism>
<gene>
    <name evidence="2" type="ORF">J2W36_003176</name>
</gene>
<keyword evidence="3" id="KW-1185">Reference proteome</keyword>
<dbReference type="RefSeq" id="WP_307690696.1">
    <property type="nucleotide sequence ID" value="NZ_JAUSRO010000009.1"/>
</dbReference>
<dbReference type="Proteomes" id="UP001226867">
    <property type="component" value="Unassembled WGS sequence"/>
</dbReference>
<evidence type="ECO:0000313" key="3">
    <source>
        <dbReference type="Proteomes" id="UP001226867"/>
    </source>
</evidence>
<protein>
    <recommendedName>
        <fullName evidence="1">Phosphatidylglycerol lysyltransferase C-terminal domain-containing protein</fullName>
    </recommendedName>
</protein>
<dbReference type="InterPro" id="IPR016732">
    <property type="entry name" value="UCP018688"/>
</dbReference>
<sequence length="289" mass="31832">MTGQAVTLALQPGIDAALAAVRRGSGERCLSDHAFSNLYLFRAAHDYRVLPGAWPGVAGRTYDGARHFMPLFDVATAPVDVLRALIAAHGCLYPVASRHVEALSRTDFAATQSENDADYLYAAATFRDYPGRPLAKKRNLVRQFLAGHAPQAVPFDASLADAARQVLGGWMTHKRKGEGEADQHACLEAIAHAARFGLEGFVHFDGKLPIAFLLAQELQPGVFAVRFAKGLDSHVGVYPFMFQHFCRQFARPVHWLNFEQDMGLAGFRRSKRSYRPSALLPKWRVTLSG</sequence>
<dbReference type="Pfam" id="PF09924">
    <property type="entry name" value="LPG_synthase_C"/>
    <property type="match status" value="1"/>
</dbReference>
<accession>A0ABT9S978</accession>
<name>A0ABT9S978_9BURK</name>
<evidence type="ECO:0000259" key="1">
    <source>
        <dbReference type="Pfam" id="PF09924"/>
    </source>
</evidence>
<evidence type="ECO:0000313" key="2">
    <source>
        <dbReference type="EMBL" id="MDP9900910.1"/>
    </source>
</evidence>
<dbReference type="InterPro" id="IPR024320">
    <property type="entry name" value="LPG_synthase_C"/>
</dbReference>
<feature type="domain" description="Phosphatidylglycerol lysyltransferase C-terminal" evidence="1">
    <location>
        <begin position="31"/>
        <end position="285"/>
    </location>
</feature>
<proteinExistence type="predicted"/>
<dbReference type="EMBL" id="JAUSRO010000009">
    <property type="protein sequence ID" value="MDP9900910.1"/>
    <property type="molecule type" value="Genomic_DNA"/>
</dbReference>
<dbReference type="SUPFAM" id="SSF55729">
    <property type="entry name" value="Acyl-CoA N-acyltransferases (Nat)"/>
    <property type="match status" value="1"/>
</dbReference>
<dbReference type="Gene3D" id="3.40.630.30">
    <property type="match status" value="1"/>
</dbReference>
<reference evidence="2 3" key="1">
    <citation type="submission" date="2023-07" db="EMBL/GenBank/DDBJ databases">
        <title>Sorghum-associated microbial communities from plants grown in Nebraska, USA.</title>
        <authorList>
            <person name="Schachtman D."/>
        </authorList>
    </citation>
    <scope>NUCLEOTIDE SEQUENCE [LARGE SCALE GENOMIC DNA]</scope>
    <source>
        <strain evidence="2 3">DS1607</strain>
    </source>
</reference>
<comment type="caution">
    <text evidence="2">The sequence shown here is derived from an EMBL/GenBank/DDBJ whole genome shotgun (WGS) entry which is preliminary data.</text>
</comment>
<dbReference type="InterPro" id="IPR016181">
    <property type="entry name" value="Acyl_CoA_acyltransferase"/>
</dbReference>